<dbReference type="InterPro" id="IPR051918">
    <property type="entry name" value="STPP_CPPED1"/>
</dbReference>
<dbReference type="SUPFAM" id="SSF56300">
    <property type="entry name" value="Metallo-dependent phosphatases"/>
    <property type="match status" value="1"/>
</dbReference>
<dbReference type="AlphaFoldDB" id="A0A0P7BR97"/>
<feature type="domain" description="Calcineurin-like phosphoesterase" evidence="1">
    <location>
        <begin position="40"/>
        <end position="216"/>
    </location>
</feature>
<reference evidence="2 3" key="1">
    <citation type="submission" date="2015-07" db="EMBL/GenBank/DDBJ databases">
        <title>The draft genome sequence of Leadbetterella sp. JN14-9.</title>
        <authorList>
            <person name="Liu Y."/>
            <person name="Du J."/>
            <person name="Shao Z."/>
        </authorList>
    </citation>
    <scope>NUCLEOTIDE SEQUENCE [LARGE SCALE GENOMIC DNA]</scope>
    <source>
        <strain evidence="2 3">JN14-9</strain>
    </source>
</reference>
<keyword evidence="3" id="KW-1185">Reference proteome</keyword>
<proteinExistence type="predicted"/>
<dbReference type="PROSITE" id="PS51318">
    <property type="entry name" value="TAT"/>
    <property type="match status" value="1"/>
</dbReference>
<dbReference type="PANTHER" id="PTHR43143:SF1">
    <property type="entry name" value="SERINE_THREONINE-PROTEIN PHOSPHATASE CPPED1"/>
    <property type="match status" value="1"/>
</dbReference>
<evidence type="ECO:0000259" key="1">
    <source>
        <dbReference type="Pfam" id="PF00149"/>
    </source>
</evidence>
<gene>
    <name evidence="2" type="ORF">AFM12_18650</name>
</gene>
<dbReference type="Gene3D" id="3.60.21.10">
    <property type="match status" value="1"/>
</dbReference>
<evidence type="ECO:0000313" key="3">
    <source>
        <dbReference type="Proteomes" id="UP000050454"/>
    </source>
</evidence>
<evidence type="ECO:0000313" key="2">
    <source>
        <dbReference type="EMBL" id="KPM46774.1"/>
    </source>
</evidence>
<dbReference type="PANTHER" id="PTHR43143">
    <property type="entry name" value="METALLOPHOSPHOESTERASE, CALCINEURIN SUPERFAMILY"/>
    <property type="match status" value="1"/>
</dbReference>
<sequence>MSSQNRRSFIKNATALTMLGVLPGKGLFDFAQWSAQKGLLRIIIGSDSHYGQPNTAFEEMTSTFVNKANRFAQSHPCDFCVINGDLIHDDPKWMPEVKSVYDGLDIPYYVTKGNHDRVSDRRWEEIWQMPTNLSFVKKKTGFILANTSNEKGEYLMPDLAWLKKQLDQFSNLKTVVLIIHIPQASWTANGIDSPEFFNLLGQYNNIKAVFHGHEHDQDGVRVHQDIPYIFDSHIGGSWGTDYCGFRVLEISKKGELLTYLMNPDEEKGREEL</sequence>
<name>A0A0P7BR97_9BACT</name>
<dbReference type="RefSeq" id="WP_055151692.1">
    <property type="nucleotide sequence ID" value="NZ_JXSZ01000015.1"/>
</dbReference>
<protein>
    <recommendedName>
        <fullName evidence="1">Calcineurin-like phosphoesterase domain-containing protein</fullName>
    </recommendedName>
</protein>
<dbReference type="Pfam" id="PF00149">
    <property type="entry name" value="Metallophos"/>
    <property type="match status" value="1"/>
</dbReference>
<dbReference type="InterPro" id="IPR006311">
    <property type="entry name" value="TAT_signal"/>
</dbReference>
<dbReference type="GO" id="GO:0016787">
    <property type="term" value="F:hydrolase activity"/>
    <property type="evidence" value="ECO:0007669"/>
    <property type="project" value="InterPro"/>
</dbReference>
<dbReference type="Proteomes" id="UP000050454">
    <property type="component" value="Unassembled WGS sequence"/>
</dbReference>
<dbReference type="InterPro" id="IPR004843">
    <property type="entry name" value="Calcineurin-like_PHP"/>
</dbReference>
<dbReference type="EMBL" id="LGTQ01000015">
    <property type="protein sequence ID" value="KPM46774.1"/>
    <property type="molecule type" value="Genomic_DNA"/>
</dbReference>
<dbReference type="STRING" id="1605367.AFM12_18650"/>
<dbReference type="OrthoDB" id="9816081at2"/>
<accession>A0A0P7BR97</accession>
<organism evidence="2 3">
    <name type="scientific">Jiulongibacter sediminis</name>
    <dbReference type="NCBI Taxonomy" id="1605367"/>
    <lineage>
        <taxon>Bacteria</taxon>
        <taxon>Pseudomonadati</taxon>
        <taxon>Bacteroidota</taxon>
        <taxon>Cytophagia</taxon>
        <taxon>Cytophagales</taxon>
        <taxon>Leadbetterellaceae</taxon>
        <taxon>Jiulongibacter</taxon>
    </lineage>
</organism>
<comment type="caution">
    <text evidence="2">The sequence shown here is derived from an EMBL/GenBank/DDBJ whole genome shotgun (WGS) entry which is preliminary data.</text>
</comment>
<dbReference type="InterPro" id="IPR029052">
    <property type="entry name" value="Metallo-depent_PP-like"/>
</dbReference>